<evidence type="ECO:0000256" key="7">
    <source>
        <dbReference type="SAM" id="Phobius"/>
    </source>
</evidence>
<evidence type="ECO:0000256" key="6">
    <source>
        <dbReference type="SAM" id="MobiDB-lite"/>
    </source>
</evidence>
<keyword evidence="2" id="KW-1003">Cell membrane</keyword>
<evidence type="ECO:0000259" key="8">
    <source>
        <dbReference type="Pfam" id="PF09335"/>
    </source>
</evidence>
<dbReference type="GO" id="GO:0005886">
    <property type="term" value="C:plasma membrane"/>
    <property type="evidence" value="ECO:0007669"/>
    <property type="project" value="UniProtKB-SubCell"/>
</dbReference>
<feature type="transmembrane region" description="Helical" evidence="7">
    <location>
        <begin position="325"/>
        <end position="344"/>
    </location>
</feature>
<gene>
    <name evidence="9" type="ORF">MNEG_0992</name>
</gene>
<comment type="subcellular location">
    <subcellularLocation>
        <location evidence="1">Cell membrane</location>
        <topology evidence="1">Multi-pass membrane protein</topology>
    </subcellularLocation>
</comment>
<dbReference type="OrthoDB" id="512996at2759"/>
<keyword evidence="4 7" id="KW-1133">Transmembrane helix</keyword>
<evidence type="ECO:0000256" key="1">
    <source>
        <dbReference type="ARBA" id="ARBA00004651"/>
    </source>
</evidence>
<accession>A0A0D2K9N4</accession>
<feature type="compositionally biased region" description="Low complexity" evidence="6">
    <location>
        <begin position="369"/>
        <end position="393"/>
    </location>
</feature>
<reference evidence="9 10" key="1">
    <citation type="journal article" date="2013" name="BMC Genomics">
        <title>Reconstruction of the lipid metabolism for the microalga Monoraphidium neglectum from its genome sequence reveals characteristics suitable for biofuel production.</title>
        <authorList>
            <person name="Bogen C."/>
            <person name="Al-Dilaimi A."/>
            <person name="Albersmeier A."/>
            <person name="Wichmann J."/>
            <person name="Grundmann M."/>
            <person name="Rupp O."/>
            <person name="Lauersen K.J."/>
            <person name="Blifernez-Klassen O."/>
            <person name="Kalinowski J."/>
            <person name="Goesmann A."/>
            <person name="Mussgnug J.H."/>
            <person name="Kruse O."/>
        </authorList>
    </citation>
    <scope>NUCLEOTIDE SEQUENCE [LARGE SCALE GENOMIC DNA]</scope>
    <source>
        <strain evidence="9 10">SAG 48.87</strain>
    </source>
</reference>
<keyword evidence="5 7" id="KW-0472">Membrane</keyword>
<dbReference type="GeneID" id="25727110"/>
<evidence type="ECO:0000313" key="10">
    <source>
        <dbReference type="Proteomes" id="UP000054498"/>
    </source>
</evidence>
<name>A0A0D2K9N4_9CHLO</name>
<dbReference type="STRING" id="145388.A0A0D2K9N4"/>
<evidence type="ECO:0000256" key="5">
    <source>
        <dbReference type="ARBA" id="ARBA00023136"/>
    </source>
</evidence>
<dbReference type="KEGG" id="mng:MNEG_0992"/>
<dbReference type="PANTHER" id="PTHR12677">
    <property type="entry name" value="GOLGI APPARATUS MEMBRANE PROTEIN TVP38-RELATED"/>
    <property type="match status" value="1"/>
</dbReference>
<dbReference type="Pfam" id="PF09335">
    <property type="entry name" value="VTT_dom"/>
    <property type="match status" value="1"/>
</dbReference>
<dbReference type="AlphaFoldDB" id="A0A0D2K9N4"/>
<dbReference type="Proteomes" id="UP000054498">
    <property type="component" value="Unassembled WGS sequence"/>
</dbReference>
<evidence type="ECO:0000313" key="9">
    <source>
        <dbReference type="EMBL" id="KIZ06963.1"/>
    </source>
</evidence>
<feature type="region of interest" description="Disordered" evidence="6">
    <location>
        <begin position="36"/>
        <end position="56"/>
    </location>
</feature>
<evidence type="ECO:0000256" key="2">
    <source>
        <dbReference type="ARBA" id="ARBA00022475"/>
    </source>
</evidence>
<dbReference type="InterPro" id="IPR032816">
    <property type="entry name" value="VTT_dom"/>
</dbReference>
<sequence>MFRAAGEQQRDLERGRSGNRDATEIVPLLHAAPRLVPAPSRQLSPGDPLTAGAGAGLDDETQINLLETFGRPPSGASVPQDFAGAEGAPQPPPRRLGGALAPLRCRAAFECAAALAESPRLPAAGDADAAWSAPRAAALVLIVSLSLVALWYATPANIFWVVQLMRRNTAWSIALFTLAFTAGVILMLPGMLFSVAAGAAFGFGAGAAVSFVSTVTGMTIAFLLGRYLLHDLVAAELLKRVPNFKAIDRAVAEEGWKLVLLLRLSPLMPYNVMNYVMGATSIRLVPYALPSAAAALLYSCLFAYLGSAADDLLLLMSGGASASVGGAWLAAAGCVGLCSAYGLLRICQRLILAPPGGDAGGGARPKDGPPQQQQQEQAQQQQQQQSEQQQAAAGGAGGGQPAKEGGRPARASGAAGVVGAGGCGGAALRAVNTYVITNPSFGRVRRMSVTSVV</sequence>
<proteinExistence type="predicted"/>
<feature type="region of interest" description="Disordered" evidence="6">
    <location>
        <begin position="358"/>
        <end position="414"/>
    </location>
</feature>
<keyword evidence="3 7" id="KW-0812">Transmembrane</keyword>
<keyword evidence="10" id="KW-1185">Reference proteome</keyword>
<feature type="transmembrane region" description="Helical" evidence="7">
    <location>
        <begin position="136"/>
        <end position="162"/>
    </location>
</feature>
<dbReference type="InterPro" id="IPR015414">
    <property type="entry name" value="TMEM64"/>
</dbReference>
<feature type="transmembrane region" description="Helical" evidence="7">
    <location>
        <begin position="174"/>
        <end position="201"/>
    </location>
</feature>
<dbReference type="EMBL" id="KK100311">
    <property type="protein sequence ID" value="KIZ06963.1"/>
    <property type="molecule type" value="Genomic_DNA"/>
</dbReference>
<feature type="transmembrane region" description="Helical" evidence="7">
    <location>
        <begin position="207"/>
        <end position="229"/>
    </location>
</feature>
<dbReference type="RefSeq" id="XP_013905982.1">
    <property type="nucleotide sequence ID" value="XM_014050528.1"/>
</dbReference>
<organism evidence="9 10">
    <name type="scientific">Monoraphidium neglectum</name>
    <dbReference type="NCBI Taxonomy" id="145388"/>
    <lineage>
        <taxon>Eukaryota</taxon>
        <taxon>Viridiplantae</taxon>
        <taxon>Chlorophyta</taxon>
        <taxon>core chlorophytes</taxon>
        <taxon>Chlorophyceae</taxon>
        <taxon>CS clade</taxon>
        <taxon>Sphaeropleales</taxon>
        <taxon>Selenastraceae</taxon>
        <taxon>Monoraphidium</taxon>
    </lineage>
</organism>
<feature type="domain" description="VTT" evidence="8">
    <location>
        <begin position="188"/>
        <end position="307"/>
    </location>
</feature>
<protein>
    <recommendedName>
        <fullName evidence="8">VTT domain-containing protein</fullName>
    </recommendedName>
</protein>
<dbReference type="PANTHER" id="PTHR12677:SF59">
    <property type="entry name" value="GOLGI APPARATUS MEMBRANE PROTEIN TVP38-RELATED"/>
    <property type="match status" value="1"/>
</dbReference>
<evidence type="ECO:0000256" key="4">
    <source>
        <dbReference type="ARBA" id="ARBA00022989"/>
    </source>
</evidence>
<feature type="region of interest" description="Disordered" evidence="6">
    <location>
        <begin position="1"/>
        <end position="22"/>
    </location>
</feature>
<evidence type="ECO:0000256" key="3">
    <source>
        <dbReference type="ARBA" id="ARBA00022692"/>
    </source>
</evidence>
<feature type="region of interest" description="Disordered" evidence="6">
    <location>
        <begin position="76"/>
        <end position="96"/>
    </location>
</feature>
<feature type="compositionally biased region" description="Basic and acidic residues" evidence="6">
    <location>
        <begin position="8"/>
        <end position="22"/>
    </location>
</feature>
<feature type="transmembrane region" description="Helical" evidence="7">
    <location>
        <begin position="284"/>
        <end position="305"/>
    </location>
</feature>